<feature type="active site" evidence="5 6">
    <location>
        <position position="225"/>
    </location>
</feature>
<evidence type="ECO:0000313" key="10">
    <source>
        <dbReference type="Proteomes" id="UP000185192"/>
    </source>
</evidence>
<evidence type="ECO:0000313" key="9">
    <source>
        <dbReference type="EMBL" id="SIO22646.1"/>
    </source>
</evidence>
<dbReference type="PANTHER" id="PTHR43570:SF20">
    <property type="entry name" value="ALDEHYDE DEHYDROGENASE ALDX-RELATED"/>
    <property type="match status" value="1"/>
</dbReference>
<dbReference type="GO" id="GO:0005737">
    <property type="term" value="C:cytoplasm"/>
    <property type="evidence" value="ECO:0007669"/>
    <property type="project" value="TreeGrafter"/>
</dbReference>
<dbReference type="GO" id="GO:0004029">
    <property type="term" value="F:aldehyde dehydrogenase (NAD+) activity"/>
    <property type="evidence" value="ECO:0007669"/>
    <property type="project" value="TreeGrafter"/>
</dbReference>
<dbReference type="Proteomes" id="UP000185192">
    <property type="component" value="Unassembled WGS sequence"/>
</dbReference>
<sequence>MEALEAAAGEVPREEIERLFQAQRDAFHAELPVTYETRMDRINRTAQMIIDNKDALCEAVSNDFGHRSSVQTVMTDLMSVVGHAKDHKKNLKKWMRPEKRKTDFPLGLLGASGQVEYQPKGVVGVISPWNFPINLAFDPAIGAFGAGNRVMIKFSEFCPETGELVKQLVAKYFAPEEMTVITGGPETGKAFSEIPWDHLIFTGGGGIAKHVMAAAAQNLTPVTLELGGKSPTIVGPDADIQKTTQRIAMGKMMNAGQICLAPDYLMVPADKEEAVVDGIASSVAEQYPTLIANDDYTSVINGRHKERLQGLIDDAVAKGAKPTEVNPGGEDFANTNSNKMPLTVLQNVNEDMRVMQEEIFGPVLPVKTYRNLDEVVEYVNDHDRPLGLYYFGETESDKRKLLDKTISGGVTVNDVIFHIAQHDLPFGGVGPSGMGAYTGPDGFKEFSHAKAVYRQSKLNIAKIAGFLPPYGAGTEKTMKQQMKL</sequence>
<evidence type="ECO:0000256" key="6">
    <source>
        <dbReference type="PROSITE-ProRule" id="PRU10007"/>
    </source>
</evidence>
<dbReference type="PROSITE" id="PS00687">
    <property type="entry name" value="ALDEHYDE_DEHYDR_GLU"/>
    <property type="match status" value="1"/>
</dbReference>
<evidence type="ECO:0000256" key="5">
    <source>
        <dbReference type="PIRSR" id="PIRSR036492-1"/>
    </source>
</evidence>
<dbReference type="Pfam" id="PF00171">
    <property type="entry name" value="Aldedh"/>
    <property type="match status" value="1"/>
</dbReference>
<dbReference type="InterPro" id="IPR029510">
    <property type="entry name" value="Ald_DH_CS_GLU"/>
</dbReference>
<evidence type="ECO:0000256" key="3">
    <source>
        <dbReference type="ARBA" id="ARBA00023027"/>
    </source>
</evidence>
<dbReference type="GO" id="GO:0006081">
    <property type="term" value="P:aldehyde metabolic process"/>
    <property type="evidence" value="ECO:0007669"/>
    <property type="project" value="InterPro"/>
</dbReference>
<feature type="active site" evidence="5">
    <location>
        <position position="259"/>
    </location>
</feature>
<dbReference type="Gene3D" id="3.40.605.10">
    <property type="entry name" value="Aldehyde Dehydrogenase, Chain A, domain 1"/>
    <property type="match status" value="1"/>
</dbReference>
<evidence type="ECO:0000259" key="8">
    <source>
        <dbReference type="Pfam" id="PF00171"/>
    </source>
</evidence>
<dbReference type="CDD" id="cd07133">
    <property type="entry name" value="ALDH_CALDH_CalB"/>
    <property type="match status" value="1"/>
</dbReference>
<dbReference type="AlphaFoldDB" id="A0A1N6HSD7"/>
<keyword evidence="2 4" id="KW-0560">Oxidoreductase</keyword>
<dbReference type="InterPro" id="IPR016163">
    <property type="entry name" value="Ald_DH_C"/>
</dbReference>
<comment type="similarity">
    <text evidence="1 4 7">Belongs to the aldehyde dehydrogenase family.</text>
</comment>
<evidence type="ECO:0000256" key="1">
    <source>
        <dbReference type="ARBA" id="ARBA00009986"/>
    </source>
</evidence>
<dbReference type="PANTHER" id="PTHR43570">
    <property type="entry name" value="ALDEHYDE DEHYDROGENASE"/>
    <property type="match status" value="1"/>
</dbReference>
<dbReference type="STRING" id="1123272.SAMN02745824_3432"/>
<keyword evidence="3" id="KW-0520">NAD</keyword>
<dbReference type="Gene3D" id="3.40.309.10">
    <property type="entry name" value="Aldehyde Dehydrogenase, Chain A, domain 2"/>
    <property type="match status" value="1"/>
</dbReference>
<feature type="domain" description="Aldehyde dehydrogenase" evidence="8">
    <location>
        <begin position="12"/>
        <end position="452"/>
    </location>
</feature>
<gene>
    <name evidence="9" type="ORF">SAMN02745824_3432</name>
</gene>
<dbReference type="EMBL" id="FSQW01000002">
    <property type="protein sequence ID" value="SIO22646.1"/>
    <property type="molecule type" value="Genomic_DNA"/>
</dbReference>
<dbReference type="InterPro" id="IPR012394">
    <property type="entry name" value="Aldehyde_DH_NAD(P)"/>
</dbReference>
<accession>A0A1N6HSD7</accession>
<dbReference type="InterPro" id="IPR016161">
    <property type="entry name" value="Ald_DH/histidinol_DH"/>
</dbReference>
<dbReference type="PIRSF" id="PIRSF036492">
    <property type="entry name" value="ALDH"/>
    <property type="match status" value="1"/>
</dbReference>
<evidence type="ECO:0000256" key="4">
    <source>
        <dbReference type="PIRNR" id="PIRNR036492"/>
    </source>
</evidence>
<proteinExistence type="inferred from homology"/>
<reference evidence="10" key="1">
    <citation type="submission" date="2016-11" db="EMBL/GenBank/DDBJ databases">
        <authorList>
            <person name="Varghese N."/>
            <person name="Submissions S."/>
        </authorList>
    </citation>
    <scope>NUCLEOTIDE SEQUENCE [LARGE SCALE GENOMIC DNA]</scope>
    <source>
        <strain evidence="10">DSM 22363</strain>
    </source>
</reference>
<dbReference type="SUPFAM" id="SSF53720">
    <property type="entry name" value="ALDH-like"/>
    <property type="match status" value="1"/>
</dbReference>
<dbReference type="InterPro" id="IPR015590">
    <property type="entry name" value="Aldehyde_DH_dom"/>
</dbReference>
<dbReference type="InterPro" id="IPR016162">
    <property type="entry name" value="Ald_DH_N"/>
</dbReference>
<evidence type="ECO:0000256" key="7">
    <source>
        <dbReference type="RuleBase" id="RU003345"/>
    </source>
</evidence>
<keyword evidence="10" id="KW-1185">Reference proteome</keyword>
<organism evidence="9 10">
    <name type="scientific">Parasphingorhabdus marina DSM 22363</name>
    <dbReference type="NCBI Taxonomy" id="1123272"/>
    <lineage>
        <taxon>Bacteria</taxon>
        <taxon>Pseudomonadati</taxon>
        <taxon>Pseudomonadota</taxon>
        <taxon>Alphaproteobacteria</taxon>
        <taxon>Sphingomonadales</taxon>
        <taxon>Sphingomonadaceae</taxon>
        <taxon>Parasphingorhabdus</taxon>
    </lineage>
</organism>
<dbReference type="RefSeq" id="WP_084192772.1">
    <property type="nucleotide sequence ID" value="NZ_FSQW01000002.1"/>
</dbReference>
<protein>
    <recommendedName>
        <fullName evidence="4">Aldehyde dehydrogenase</fullName>
    </recommendedName>
</protein>
<dbReference type="OrthoDB" id="9812625at2"/>
<dbReference type="FunFam" id="3.40.309.10:FF:000003">
    <property type="entry name" value="Aldehyde dehydrogenase"/>
    <property type="match status" value="1"/>
</dbReference>
<name>A0A1N6HSD7_9SPHN</name>
<evidence type="ECO:0000256" key="2">
    <source>
        <dbReference type="ARBA" id="ARBA00023002"/>
    </source>
</evidence>